<evidence type="ECO:0000313" key="1">
    <source>
        <dbReference type="EMBL" id="MCS3711772.1"/>
    </source>
</evidence>
<dbReference type="AlphaFoldDB" id="A0A840DAC2"/>
<comment type="caution">
    <text evidence="1">The sequence shown here is derived from an EMBL/GenBank/DDBJ whole genome shotgun (WGS) entry which is preliminary data.</text>
</comment>
<dbReference type="EMBL" id="JANUBF010000001">
    <property type="protein sequence ID" value="MCS4035033.1"/>
    <property type="molecule type" value="Genomic_DNA"/>
</dbReference>
<dbReference type="EMBL" id="JANTZM010000002">
    <property type="protein sequence ID" value="MCS4156680.1"/>
    <property type="molecule type" value="Genomic_DNA"/>
</dbReference>
<protein>
    <submittedName>
        <fullName evidence="1">Bacillithiol system protein YtxJ</fullName>
    </submittedName>
</protein>
<dbReference type="OMA" id="KHSTRCS"/>
<dbReference type="SUPFAM" id="SSF52833">
    <property type="entry name" value="Thioredoxin-like"/>
    <property type="match status" value="1"/>
</dbReference>
<proteinExistence type="predicted"/>
<dbReference type="Proteomes" id="UP001155010">
    <property type="component" value="Unassembled WGS sequence"/>
</dbReference>
<dbReference type="EMBL" id="JANUAE010000017">
    <property type="protein sequence ID" value="MCS3711772.1"/>
    <property type="molecule type" value="Genomic_DNA"/>
</dbReference>
<evidence type="ECO:0000313" key="3">
    <source>
        <dbReference type="EMBL" id="MCS3952507.1"/>
    </source>
</evidence>
<dbReference type="Proteomes" id="UP001155110">
    <property type="component" value="Unassembled WGS sequence"/>
</dbReference>
<evidence type="ECO:0000313" key="5">
    <source>
        <dbReference type="EMBL" id="MCS4120911.1"/>
    </source>
</evidence>
<reference evidence="1" key="1">
    <citation type="submission" date="2022-08" db="EMBL/GenBank/DDBJ databases">
        <title>Genomic Encyclopedia of Type Strains, Phase V (KMG-V): Genome sequencing to study the core and pangenomes of soil and plant-associated prokaryotes.</title>
        <authorList>
            <person name="Whitman W."/>
        </authorList>
    </citation>
    <scope>NUCLEOTIDE SEQUENCE</scope>
    <source>
        <strain evidence="2">SP2016B</strain>
        <strain evidence="3">SP2017</strain>
        <strain evidence="6">SP3002</strain>
        <strain evidence="4">SP3012</strain>
        <strain evidence="5">SP3026</strain>
        <strain evidence="1">SP3049</strain>
    </source>
</reference>
<sequence length="119" mass="12867">MSDSSFRPLSTDANWAEARSASKTQPVLVFKHSSACPVSAKAETQLQPLAEDSALPVYRLVVQESRALSDEIAEALDIRHETPQVIVLDDETPVFDASHFDVTADAVREAVQSAPSSTN</sequence>
<dbReference type="Gene3D" id="3.40.30.10">
    <property type="entry name" value="Glutaredoxin"/>
    <property type="match status" value="1"/>
</dbReference>
<evidence type="ECO:0000313" key="4">
    <source>
        <dbReference type="EMBL" id="MCS4035033.1"/>
    </source>
</evidence>
<evidence type="ECO:0000313" key="7">
    <source>
        <dbReference type="Proteomes" id="UP001155057"/>
    </source>
</evidence>
<name>A0A840DAC2_9BACT</name>
<dbReference type="EMBL" id="JANTYZ010000004">
    <property type="protein sequence ID" value="MCS3865200.1"/>
    <property type="molecule type" value="Genomic_DNA"/>
</dbReference>
<dbReference type="NCBIfam" id="TIGR04019">
    <property type="entry name" value="B_thiol_YtxJ"/>
    <property type="match status" value="1"/>
</dbReference>
<dbReference type="InterPro" id="IPR036249">
    <property type="entry name" value="Thioredoxin-like_sf"/>
</dbReference>
<dbReference type="RefSeq" id="WP_011404063.1">
    <property type="nucleotide sequence ID" value="NZ_CALTRV010000001.1"/>
</dbReference>
<dbReference type="EMBL" id="JANUBB010000010">
    <property type="protein sequence ID" value="MCS3952507.1"/>
    <property type="molecule type" value="Genomic_DNA"/>
</dbReference>
<gene>
    <name evidence="5" type="ORF">GGP45_001253</name>
    <name evidence="1" type="ORF">GGP61_003407</name>
    <name evidence="2" type="ORF">GGP82_001754</name>
    <name evidence="3" type="ORF">GGP83_002479</name>
    <name evidence="6" type="ORF">GGP99_000617</name>
    <name evidence="4" type="ORF">GGQ01_000074</name>
</gene>
<accession>A0A840DAC2</accession>
<dbReference type="Proteomes" id="UP001155057">
    <property type="component" value="Unassembled WGS sequence"/>
</dbReference>
<evidence type="ECO:0000313" key="2">
    <source>
        <dbReference type="EMBL" id="MCS3865200.1"/>
    </source>
</evidence>
<dbReference type="EMBL" id="JANUBL010000002">
    <property type="protein sequence ID" value="MCS4120911.1"/>
    <property type="molecule type" value="Genomic_DNA"/>
</dbReference>
<dbReference type="GeneID" id="83728226"/>
<organism evidence="1 7">
    <name type="scientific">Salinibacter ruber</name>
    <dbReference type="NCBI Taxonomy" id="146919"/>
    <lineage>
        <taxon>Bacteria</taxon>
        <taxon>Pseudomonadati</taxon>
        <taxon>Rhodothermota</taxon>
        <taxon>Rhodothermia</taxon>
        <taxon>Rhodothermales</taxon>
        <taxon>Salinibacteraceae</taxon>
        <taxon>Salinibacter</taxon>
    </lineage>
</organism>
<dbReference type="Pfam" id="PF11009">
    <property type="entry name" value="BrxC"/>
    <property type="match status" value="1"/>
</dbReference>
<dbReference type="Proteomes" id="UP001155144">
    <property type="component" value="Unassembled WGS sequence"/>
</dbReference>
<evidence type="ECO:0000313" key="6">
    <source>
        <dbReference type="EMBL" id="MCS4156680.1"/>
    </source>
</evidence>
<dbReference type="InterPro" id="IPR022551">
    <property type="entry name" value="BrxC"/>
</dbReference>
<dbReference type="Proteomes" id="UP001155034">
    <property type="component" value="Unassembled WGS sequence"/>
</dbReference>
<dbReference type="Proteomes" id="UP001155040">
    <property type="component" value="Unassembled WGS sequence"/>
</dbReference>